<name>A0A7R9BX07_9CRUS</name>
<proteinExistence type="predicted"/>
<keyword evidence="3" id="KW-1185">Reference proteome</keyword>
<dbReference type="EMBL" id="OA885456">
    <property type="protein sequence ID" value="CAD7282060.1"/>
    <property type="molecule type" value="Genomic_DNA"/>
</dbReference>
<dbReference type="EMBL" id="CAJPEX010003419">
    <property type="protein sequence ID" value="CAG0922212.1"/>
    <property type="molecule type" value="Genomic_DNA"/>
</dbReference>
<organism evidence="2">
    <name type="scientific">Notodromas monacha</name>
    <dbReference type="NCBI Taxonomy" id="399045"/>
    <lineage>
        <taxon>Eukaryota</taxon>
        <taxon>Metazoa</taxon>
        <taxon>Ecdysozoa</taxon>
        <taxon>Arthropoda</taxon>
        <taxon>Crustacea</taxon>
        <taxon>Oligostraca</taxon>
        <taxon>Ostracoda</taxon>
        <taxon>Podocopa</taxon>
        <taxon>Podocopida</taxon>
        <taxon>Cypridocopina</taxon>
        <taxon>Cypridoidea</taxon>
        <taxon>Cyprididae</taxon>
        <taxon>Notodromas</taxon>
    </lineage>
</organism>
<evidence type="ECO:0008006" key="4">
    <source>
        <dbReference type="Google" id="ProtNLM"/>
    </source>
</evidence>
<protein>
    <recommendedName>
        <fullName evidence="4">Secreted protein</fullName>
    </recommendedName>
</protein>
<accession>A0A7R9BX07</accession>
<evidence type="ECO:0000313" key="3">
    <source>
        <dbReference type="Proteomes" id="UP000678499"/>
    </source>
</evidence>
<dbReference type="Proteomes" id="UP000678499">
    <property type="component" value="Unassembled WGS sequence"/>
</dbReference>
<evidence type="ECO:0000256" key="1">
    <source>
        <dbReference type="SAM" id="SignalP"/>
    </source>
</evidence>
<evidence type="ECO:0000313" key="2">
    <source>
        <dbReference type="EMBL" id="CAD7282060.1"/>
    </source>
</evidence>
<feature type="signal peptide" evidence="1">
    <location>
        <begin position="1"/>
        <end position="19"/>
    </location>
</feature>
<dbReference type="AlphaFoldDB" id="A0A7R9BX07"/>
<feature type="chain" id="PRO_5036210445" description="Secreted protein" evidence="1">
    <location>
        <begin position="20"/>
        <end position="99"/>
    </location>
</feature>
<gene>
    <name evidence="2" type="ORF">NMOB1V02_LOCUS9692</name>
</gene>
<sequence length="99" mass="11097">MRQLWQWIATFLVEIWVKGRVVRVCVGGVQLCVSRSDVFLASMPAADSGTARLLQNQHVVNGHDDFRRHYGTNGRLTDFFGLSFKVCVLMPQFGAVLGN</sequence>
<reference evidence="2" key="1">
    <citation type="submission" date="2020-11" db="EMBL/GenBank/DDBJ databases">
        <authorList>
            <person name="Tran Van P."/>
        </authorList>
    </citation>
    <scope>NUCLEOTIDE SEQUENCE</scope>
</reference>
<keyword evidence="1" id="KW-0732">Signal</keyword>